<dbReference type="InterPro" id="IPR004117">
    <property type="entry name" value="7tm6_olfct_rcpt"/>
</dbReference>
<keyword evidence="4 10" id="KW-0812">Transmembrane</keyword>
<feature type="transmembrane region" description="Helical" evidence="10">
    <location>
        <begin position="349"/>
        <end position="369"/>
    </location>
</feature>
<organism evidence="11 12">
    <name type="scientific">Vespula germanica</name>
    <name type="common">German yellow jacket</name>
    <name type="synonym">Paravespula germanica</name>
    <dbReference type="NCBI Taxonomy" id="30212"/>
    <lineage>
        <taxon>Eukaryota</taxon>
        <taxon>Metazoa</taxon>
        <taxon>Ecdysozoa</taxon>
        <taxon>Arthropoda</taxon>
        <taxon>Hexapoda</taxon>
        <taxon>Insecta</taxon>
        <taxon>Pterygota</taxon>
        <taxon>Neoptera</taxon>
        <taxon>Endopterygota</taxon>
        <taxon>Hymenoptera</taxon>
        <taxon>Apocrita</taxon>
        <taxon>Aculeata</taxon>
        <taxon>Vespoidea</taxon>
        <taxon>Vespidae</taxon>
        <taxon>Vespinae</taxon>
        <taxon>Vespula</taxon>
    </lineage>
</organism>
<proteinExistence type="inferred from homology"/>
<sequence>MWVFIELDQRLSEIGIANVNRSFLWSARFLKCLGIWPMKNYLPLFLFFFIYLIIHCSLSLAHLLLAPKSMDDIISNLAENIELTMTLTKVVITRVNREALSKLSMEIKEFSLTEKYETKQEKLTLLNYTKLPLYFIVIIASSMLLAESLYYMNGISNGIHIAKQNNSMGYKLPYRTLEIMELKDYRIYALFCAYQLMFIPSIVLGYVGFDCMFVNLSIQVITQFGILSYKEIGIANVQRSFNWSSRLLKCMGVWPLKNYVPLFLFFFIYLSIHCSLTLLQLILTPKTMENVVSNMAENMLLTMTLTKITVARVNREALGKLFAEIKDCSLTEKYETKEEKLTFLNYTKLPPYFIIIIASSMTMVEILYYSSRLTYGIQSVVFKSDNTTTADAFGLSWMTMQKRLHGKSRYLYPASIVEYGGKSARKNLQIVIDKTMR</sequence>
<comment type="similarity">
    <text evidence="10">Belongs to the insect chemoreceptor superfamily. Heteromeric odorant receptor channel (TC 1.A.69) family.</text>
</comment>
<feature type="transmembrane region" description="Helical" evidence="10">
    <location>
        <begin position="44"/>
        <end position="65"/>
    </location>
</feature>
<reference evidence="11" key="1">
    <citation type="journal article" date="2020" name="G3 (Bethesda)">
        <title>High-Quality Assemblies for Three Invasive Social Wasps from the &lt;i&gt;Vespula&lt;/i&gt; Genus.</title>
        <authorList>
            <person name="Harrop T.W.R."/>
            <person name="Guhlin J."/>
            <person name="McLaughlin G.M."/>
            <person name="Permina E."/>
            <person name="Stockwell P."/>
            <person name="Gilligan J."/>
            <person name="Le Lec M.F."/>
            <person name="Gruber M.A.M."/>
            <person name="Quinn O."/>
            <person name="Lovegrove M."/>
            <person name="Duncan E.J."/>
            <person name="Remnant E.J."/>
            <person name="Van Eeckhoven J."/>
            <person name="Graham B."/>
            <person name="Knapp R.A."/>
            <person name="Langford K.W."/>
            <person name="Kronenberg Z."/>
            <person name="Press M.O."/>
            <person name="Eacker S.M."/>
            <person name="Wilson-Rankin E.E."/>
            <person name="Purcell J."/>
            <person name="Lester P.J."/>
            <person name="Dearden P.K."/>
        </authorList>
    </citation>
    <scope>NUCLEOTIDE SEQUENCE</scope>
    <source>
        <strain evidence="11">Linc-1</strain>
    </source>
</reference>
<evidence type="ECO:0000256" key="3">
    <source>
        <dbReference type="ARBA" id="ARBA00022606"/>
    </source>
</evidence>
<keyword evidence="7 10" id="KW-0472">Membrane</keyword>
<protein>
    <recommendedName>
        <fullName evidence="10">Odorant receptor</fullName>
    </recommendedName>
</protein>
<comment type="subcellular location">
    <subcellularLocation>
        <location evidence="1 10">Cell membrane</location>
        <topology evidence="1 10">Multi-pass membrane protein</topology>
    </subcellularLocation>
</comment>
<evidence type="ECO:0000256" key="1">
    <source>
        <dbReference type="ARBA" id="ARBA00004651"/>
    </source>
</evidence>
<dbReference type="GO" id="GO:0007165">
    <property type="term" value="P:signal transduction"/>
    <property type="evidence" value="ECO:0007669"/>
    <property type="project" value="UniProtKB-KW"/>
</dbReference>
<evidence type="ECO:0000256" key="10">
    <source>
        <dbReference type="RuleBase" id="RU351113"/>
    </source>
</evidence>
<evidence type="ECO:0000313" key="11">
    <source>
        <dbReference type="EMBL" id="KAF7379288.1"/>
    </source>
</evidence>
<name>A0A834IYH4_VESGE</name>
<keyword evidence="3 10" id="KW-0716">Sensory transduction</keyword>
<dbReference type="GO" id="GO:0005549">
    <property type="term" value="F:odorant binding"/>
    <property type="evidence" value="ECO:0007669"/>
    <property type="project" value="InterPro"/>
</dbReference>
<evidence type="ECO:0000256" key="8">
    <source>
        <dbReference type="ARBA" id="ARBA00023170"/>
    </source>
</evidence>
<feature type="transmembrane region" description="Helical" evidence="10">
    <location>
        <begin position="187"/>
        <end position="209"/>
    </location>
</feature>
<dbReference type="Proteomes" id="UP000617340">
    <property type="component" value="Unassembled WGS sequence"/>
</dbReference>
<dbReference type="PANTHER" id="PTHR21137:SF35">
    <property type="entry name" value="ODORANT RECEPTOR 19A-RELATED"/>
    <property type="match status" value="1"/>
</dbReference>
<dbReference type="PANTHER" id="PTHR21137">
    <property type="entry name" value="ODORANT RECEPTOR"/>
    <property type="match status" value="1"/>
</dbReference>
<keyword evidence="6 10" id="KW-1133">Transmembrane helix</keyword>
<feature type="transmembrane region" description="Helical" evidence="10">
    <location>
        <begin position="131"/>
        <end position="152"/>
    </location>
</feature>
<evidence type="ECO:0000256" key="9">
    <source>
        <dbReference type="ARBA" id="ARBA00023224"/>
    </source>
</evidence>
<accession>A0A834IYH4</accession>
<dbReference type="GO" id="GO:0004984">
    <property type="term" value="F:olfactory receptor activity"/>
    <property type="evidence" value="ECO:0007669"/>
    <property type="project" value="InterPro"/>
</dbReference>
<dbReference type="EMBL" id="JACSDZ010000025">
    <property type="protein sequence ID" value="KAF7379288.1"/>
    <property type="molecule type" value="Genomic_DNA"/>
</dbReference>
<gene>
    <name evidence="11" type="ORF">HZH68_017133</name>
</gene>
<comment type="caution">
    <text evidence="11">The sequence shown here is derived from an EMBL/GenBank/DDBJ whole genome shotgun (WGS) entry which is preliminary data.</text>
</comment>
<comment type="caution">
    <text evidence="10">Lacks conserved residue(s) required for the propagation of feature annotation.</text>
</comment>
<keyword evidence="9 10" id="KW-0807">Transducer</keyword>
<evidence type="ECO:0000256" key="4">
    <source>
        <dbReference type="ARBA" id="ARBA00022692"/>
    </source>
</evidence>
<keyword evidence="5 10" id="KW-0552">Olfaction</keyword>
<keyword evidence="2" id="KW-1003">Cell membrane</keyword>
<feature type="transmembrane region" description="Helical" evidence="10">
    <location>
        <begin position="259"/>
        <end position="283"/>
    </location>
</feature>
<keyword evidence="8 10" id="KW-0675">Receptor</keyword>
<evidence type="ECO:0000313" key="12">
    <source>
        <dbReference type="Proteomes" id="UP000617340"/>
    </source>
</evidence>
<dbReference type="AlphaFoldDB" id="A0A834IYH4"/>
<dbReference type="GO" id="GO:0005886">
    <property type="term" value="C:plasma membrane"/>
    <property type="evidence" value="ECO:0007669"/>
    <property type="project" value="UniProtKB-SubCell"/>
</dbReference>
<evidence type="ECO:0000256" key="2">
    <source>
        <dbReference type="ARBA" id="ARBA00022475"/>
    </source>
</evidence>
<keyword evidence="12" id="KW-1185">Reference proteome</keyword>
<evidence type="ECO:0000256" key="6">
    <source>
        <dbReference type="ARBA" id="ARBA00022989"/>
    </source>
</evidence>
<evidence type="ECO:0000256" key="7">
    <source>
        <dbReference type="ARBA" id="ARBA00023136"/>
    </source>
</evidence>
<evidence type="ECO:0000256" key="5">
    <source>
        <dbReference type="ARBA" id="ARBA00022725"/>
    </source>
</evidence>